<proteinExistence type="predicted"/>
<accession>Q1PZ95</accession>
<dbReference type="EMBL" id="CP049055">
    <property type="protein sequence ID" value="QII10210.1"/>
    <property type="molecule type" value="Genomic_DNA"/>
</dbReference>
<dbReference type="AlphaFoldDB" id="Q1PZ95"/>
<evidence type="ECO:0000313" key="2">
    <source>
        <dbReference type="EMBL" id="QII10210.1"/>
    </source>
</evidence>
<name>Q1PZ95_KUEST</name>
<reference evidence="1" key="1">
    <citation type="journal article" date="2006" name="Nature">
        <title>Deciphering the evolution and metabolism of an anammox bacterium from a community genome.</title>
        <authorList>
            <person name="Strous M."/>
            <person name="Pelletier E."/>
            <person name="Mangenot S."/>
            <person name="Rattei T."/>
            <person name="Lehner A."/>
            <person name="Taylor M.W."/>
            <person name="Horn M."/>
            <person name="Daims H."/>
            <person name="Bartol-Mavel D."/>
            <person name="Wincker P."/>
            <person name="Barbe V."/>
            <person name="Fonknechten N."/>
            <person name="Vallenet D."/>
            <person name="Segurens B."/>
            <person name="Schenowitz-Truong C."/>
            <person name="Medigue C."/>
            <person name="Collingro A."/>
            <person name="Snel B."/>
            <person name="Dutilh B.E."/>
            <person name="OpDenCamp H.J.M."/>
            <person name="vanDerDrift C."/>
            <person name="Cirpus I."/>
            <person name="vanDePas-Schoonen K.T."/>
            <person name="Harhangi H.R."/>
            <person name="vanNiftrik L."/>
            <person name="Schmid M."/>
            <person name="Keltjens J."/>
            <person name="vanDeVossenberg J."/>
            <person name="Kartal B."/>
            <person name="Meier H."/>
            <person name="Frishman D."/>
            <person name="Huynen M.A."/>
            <person name="Mewes H."/>
            <person name="Weissenbach J."/>
            <person name="Jetten M.S.M."/>
            <person name="Wagner M."/>
            <person name="LePaslier D."/>
        </authorList>
    </citation>
    <scope>NUCLEOTIDE SEQUENCE</scope>
</reference>
<evidence type="ECO:0000313" key="1">
    <source>
        <dbReference type="EMBL" id="CAJ72413.1"/>
    </source>
</evidence>
<dbReference type="EMBL" id="CT573072">
    <property type="protein sequence ID" value="CAJ72413.1"/>
    <property type="molecule type" value="Genomic_DNA"/>
</dbReference>
<sequence>MEKSHLLQQIDDMANRLVSFNKPIKLDFRAKFGLPVEKNTEQHKSQGYTKENQKGFNSSKLYCSKEMDLFIA</sequence>
<evidence type="ECO:0000313" key="3">
    <source>
        <dbReference type="Proteomes" id="UP000501926"/>
    </source>
</evidence>
<organism evidence="1">
    <name type="scientific">Kuenenia stuttgartiensis</name>
    <dbReference type="NCBI Taxonomy" id="174633"/>
    <lineage>
        <taxon>Bacteria</taxon>
        <taxon>Pseudomonadati</taxon>
        <taxon>Planctomycetota</taxon>
        <taxon>Candidatus Brocadiia</taxon>
        <taxon>Candidatus Brocadiales</taxon>
        <taxon>Candidatus Brocadiaceae</taxon>
        <taxon>Candidatus Kuenenia</taxon>
    </lineage>
</organism>
<reference evidence="2 3" key="3">
    <citation type="submission" date="2020-02" db="EMBL/GenBank/DDBJ databases">
        <title>Newly sequenced genome of strain CSTR1 showed variability in Candidatus Kuenenia stuttgartiensis genomes.</title>
        <authorList>
            <person name="Ding C."/>
            <person name="Adrian L."/>
        </authorList>
    </citation>
    <scope>NUCLEOTIDE SEQUENCE [LARGE SCALE GENOMIC DNA]</scope>
    <source>
        <strain evidence="2 3">CSTR1</strain>
    </source>
</reference>
<dbReference type="Proteomes" id="UP000501926">
    <property type="component" value="Chromosome"/>
</dbReference>
<protein>
    <submittedName>
        <fullName evidence="1">Uncharacterized protein</fullName>
    </submittedName>
</protein>
<gene>
    <name evidence="2" type="ORF">KsCSTR_08310</name>
    <name evidence="1" type="ORF">kustd1668</name>
</gene>
<reference evidence="1" key="2">
    <citation type="submission" date="2006-01" db="EMBL/GenBank/DDBJ databases">
        <authorList>
            <person name="Genoscope"/>
        </authorList>
    </citation>
    <scope>NUCLEOTIDE SEQUENCE</scope>
</reference>